<organism evidence="2 3">
    <name type="scientific">Bacteroides intestinalis</name>
    <dbReference type="NCBI Taxonomy" id="329854"/>
    <lineage>
        <taxon>Bacteria</taxon>
        <taxon>Pseudomonadati</taxon>
        <taxon>Bacteroidota</taxon>
        <taxon>Bacteroidia</taxon>
        <taxon>Bacteroidales</taxon>
        <taxon>Bacteroidaceae</taxon>
        <taxon>Bacteroides</taxon>
    </lineage>
</organism>
<keyword evidence="1" id="KW-1133">Transmembrane helix</keyword>
<dbReference type="InterPro" id="IPR016032">
    <property type="entry name" value="Sig_transdc_resp-reg_C-effctor"/>
</dbReference>
<gene>
    <name evidence="2" type="ORF">DWW10_00150</name>
</gene>
<dbReference type="EMBL" id="QRZF01000001">
    <property type="protein sequence ID" value="RGV58100.1"/>
    <property type="molecule type" value="Genomic_DNA"/>
</dbReference>
<sequence length="377" mass="43447">MNKKGRTAKSGKLICMWVGAFICTMVTGIYVYIFYNSYKEQIPEWNALAKETFVEALSLEVQRRGDIVVPFIVGDSPEVKTLETPFKSPVTLASKYGTHEYEISRVKFDNSLIKDTERRMLLSYVLEKHPLDADALNLFWDSLLVEKSVAANTGIRLSTTDLLKKTSTVYSSDSIKVLQGDSLLSRYIGFRCEVGVTGFVSYDWWRVLKVWSPITTLLLLWLCFFLLLLYYKQISSFLRQKLVRKETVIFIQEKKIIVERKMHLEEEAGQTGLYELADGTILDSEKGILMNGEKTKKLRPQVIVLLKLFLRTENYRLTAEEIDKELWQGKGKPNQLYAVIHRLRESLEGISSLVVECKDEYYCLKMPHSIEKNTEKG</sequence>
<keyword evidence="1" id="KW-0812">Transmembrane</keyword>
<dbReference type="SUPFAM" id="SSF46894">
    <property type="entry name" value="C-terminal effector domain of the bipartite response regulators"/>
    <property type="match status" value="1"/>
</dbReference>
<comment type="caution">
    <text evidence="2">The sequence shown here is derived from an EMBL/GenBank/DDBJ whole genome shotgun (WGS) entry which is preliminary data.</text>
</comment>
<dbReference type="GO" id="GO:0003677">
    <property type="term" value="F:DNA binding"/>
    <property type="evidence" value="ECO:0007669"/>
    <property type="project" value="InterPro"/>
</dbReference>
<dbReference type="GO" id="GO:0006355">
    <property type="term" value="P:regulation of DNA-templated transcription"/>
    <property type="evidence" value="ECO:0007669"/>
    <property type="project" value="InterPro"/>
</dbReference>
<dbReference type="Gene3D" id="1.10.10.10">
    <property type="entry name" value="Winged helix-like DNA-binding domain superfamily/Winged helix DNA-binding domain"/>
    <property type="match status" value="1"/>
</dbReference>
<keyword evidence="1" id="KW-0472">Membrane</keyword>
<name>A0A412YL21_9BACE</name>
<evidence type="ECO:0000313" key="3">
    <source>
        <dbReference type="Proteomes" id="UP000283850"/>
    </source>
</evidence>
<evidence type="ECO:0000256" key="1">
    <source>
        <dbReference type="SAM" id="Phobius"/>
    </source>
</evidence>
<protein>
    <submittedName>
        <fullName evidence="2">Uncharacterized protein</fullName>
    </submittedName>
</protein>
<accession>A0A412YL21</accession>
<feature type="transmembrane region" description="Helical" evidence="1">
    <location>
        <begin position="210"/>
        <end position="231"/>
    </location>
</feature>
<proteinExistence type="predicted"/>
<dbReference type="Proteomes" id="UP000283850">
    <property type="component" value="Unassembled WGS sequence"/>
</dbReference>
<evidence type="ECO:0000313" key="2">
    <source>
        <dbReference type="EMBL" id="RGV58100.1"/>
    </source>
</evidence>
<dbReference type="RefSeq" id="WP_022394040.1">
    <property type="nucleotide sequence ID" value="NZ_QRZF01000001.1"/>
</dbReference>
<reference evidence="2 3" key="1">
    <citation type="submission" date="2018-08" db="EMBL/GenBank/DDBJ databases">
        <title>A genome reference for cultivated species of the human gut microbiota.</title>
        <authorList>
            <person name="Zou Y."/>
            <person name="Xue W."/>
            <person name="Luo G."/>
        </authorList>
    </citation>
    <scope>NUCLEOTIDE SEQUENCE [LARGE SCALE GENOMIC DNA]</scope>
    <source>
        <strain evidence="2 3">AF14-32</strain>
    </source>
</reference>
<feature type="transmembrane region" description="Helical" evidence="1">
    <location>
        <begin position="12"/>
        <end position="35"/>
    </location>
</feature>
<dbReference type="InterPro" id="IPR036388">
    <property type="entry name" value="WH-like_DNA-bd_sf"/>
</dbReference>
<dbReference type="AlphaFoldDB" id="A0A412YL21"/>